<evidence type="ECO:0000313" key="1">
    <source>
        <dbReference type="EMBL" id="CAG8529862.1"/>
    </source>
</evidence>
<proteinExistence type="predicted"/>
<gene>
    <name evidence="1" type="ORF">RFULGI_LOCUS3740</name>
</gene>
<comment type="caution">
    <text evidence="1">The sequence shown here is derived from an EMBL/GenBank/DDBJ whole genome shotgun (WGS) entry which is preliminary data.</text>
</comment>
<protein>
    <submittedName>
        <fullName evidence="1">4156_t:CDS:1</fullName>
    </submittedName>
</protein>
<evidence type="ECO:0000313" key="2">
    <source>
        <dbReference type="Proteomes" id="UP000789396"/>
    </source>
</evidence>
<reference evidence="1" key="1">
    <citation type="submission" date="2021-06" db="EMBL/GenBank/DDBJ databases">
        <authorList>
            <person name="Kallberg Y."/>
            <person name="Tangrot J."/>
            <person name="Rosling A."/>
        </authorList>
    </citation>
    <scope>NUCLEOTIDE SEQUENCE</scope>
    <source>
        <strain evidence="1">IN212</strain>
    </source>
</reference>
<dbReference type="EMBL" id="CAJVPZ010003413">
    <property type="protein sequence ID" value="CAG8529862.1"/>
    <property type="molecule type" value="Genomic_DNA"/>
</dbReference>
<accession>A0A9N9AI61</accession>
<organism evidence="1 2">
    <name type="scientific">Racocetra fulgida</name>
    <dbReference type="NCBI Taxonomy" id="60492"/>
    <lineage>
        <taxon>Eukaryota</taxon>
        <taxon>Fungi</taxon>
        <taxon>Fungi incertae sedis</taxon>
        <taxon>Mucoromycota</taxon>
        <taxon>Glomeromycotina</taxon>
        <taxon>Glomeromycetes</taxon>
        <taxon>Diversisporales</taxon>
        <taxon>Gigasporaceae</taxon>
        <taxon>Racocetra</taxon>
    </lineage>
</organism>
<dbReference type="AlphaFoldDB" id="A0A9N9AI61"/>
<keyword evidence="2" id="KW-1185">Reference proteome</keyword>
<name>A0A9N9AI61_9GLOM</name>
<feature type="non-terminal residue" evidence="1">
    <location>
        <position position="75"/>
    </location>
</feature>
<dbReference type="Proteomes" id="UP000789396">
    <property type="component" value="Unassembled WGS sequence"/>
</dbReference>
<sequence>NKQYNTLLEFIQASLSRTSFRVLNSDGFEATTGAPSDNTNARMQVTDDNVLKHKYICKVCGELCHNSRNKTKYSK</sequence>